<evidence type="ECO:0000313" key="8">
    <source>
        <dbReference type="Proteomes" id="UP001201812"/>
    </source>
</evidence>
<dbReference type="GO" id="GO:0003743">
    <property type="term" value="F:translation initiation factor activity"/>
    <property type="evidence" value="ECO:0007669"/>
    <property type="project" value="UniProtKB-KW"/>
</dbReference>
<evidence type="ECO:0000313" key="7">
    <source>
        <dbReference type="EMBL" id="KAI1718832.1"/>
    </source>
</evidence>
<dbReference type="InterPro" id="IPR001040">
    <property type="entry name" value="TIF_eIF_4E"/>
</dbReference>
<gene>
    <name evidence="7" type="ORF">DdX_05943</name>
</gene>
<evidence type="ECO:0000256" key="6">
    <source>
        <dbReference type="RuleBase" id="RU004374"/>
    </source>
</evidence>
<organism evidence="7 8">
    <name type="scientific">Ditylenchus destructor</name>
    <dbReference type="NCBI Taxonomy" id="166010"/>
    <lineage>
        <taxon>Eukaryota</taxon>
        <taxon>Metazoa</taxon>
        <taxon>Ecdysozoa</taxon>
        <taxon>Nematoda</taxon>
        <taxon>Chromadorea</taxon>
        <taxon>Rhabditida</taxon>
        <taxon>Tylenchina</taxon>
        <taxon>Tylenchomorpha</taxon>
        <taxon>Sphaerularioidea</taxon>
        <taxon>Anguinidae</taxon>
        <taxon>Anguininae</taxon>
        <taxon>Ditylenchus</taxon>
    </lineage>
</organism>
<dbReference type="EMBL" id="JAKKPZ010000007">
    <property type="protein sequence ID" value="KAI1718832.1"/>
    <property type="molecule type" value="Genomic_DNA"/>
</dbReference>
<dbReference type="InterPro" id="IPR023398">
    <property type="entry name" value="TIF_eIF4e-like"/>
</dbReference>
<comment type="similarity">
    <text evidence="1 6">Belongs to the eukaryotic initiation factor 4E family.</text>
</comment>
<dbReference type="GO" id="GO:0016281">
    <property type="term" value="C:eukaryotic translation initiation factor 4F complex"/>
    <property type="evidence" value="ECO:0007669"/>
    <property type="project" value="TreeGrafter"/>
</dbReference>
<accession>A0AAD4N6B4</accession>
<dbReference type="GO" id="GO:0006417">
    <property type="term" value="P:regulation of translation"/>
    <property type="evidence" value="ECO:0007669"/>
    <property type="project" value="UniProtKB-KW"/>
</dbReference>
<dbReference type="Pfam" id="PF01652">
    <property type="entry name" value="IF4E"/>
    <property type="match status" value="1"/>
</dbReference>
<dbReference type="PANTHER" id="PTHR11960">
    <property type="entry name" value="EUKARYOTIC TRANSLATION INITIATION FACTOR 4E RELATED"/>
    <property type="match status" value="1"/>
</dbReference>
<keyword evidence="4 6" id="KW-0694">RNA-binding</keyword>
<keyword evidence="8" id="KW-1185">Reference proteome</keyword>
<dbReference type="AlphaFoldDB" id="A0AAD4N6B4"/>
<evidence type="ECO:0000256" key="2">
    <source>
        <dbReference type="ARBA" id="ARBA00022540"/>
    </source>
</evidence>
<dbReference type="Proteomes" id="UP001201812">
    <property type="component" value="Unassembled WGS sequence"/>
</dbReference>
<name>A0AAD4N6B4_9BILA</name>
<evidence type="ECO:0000256" key="3">
    <source>
        <dbReference type="ARBA" id="ARBA00022845"/>
    </source>
</evidence>
<sequence>MTFLYAAVQNNFLQVASIPSPAILNNIHPLKHKWTLWFLNSKKDLDWVKRLNNVCTFSSVEEFWSLYDSIRPPSVLPNCDYNLFKEGIEPMWEVPQNKNGGRLIVVVEKSRTDLLDQWWLELLIALIGEQFGDDSDEICGAVCNIRQKGSKISLWTTNASNVDANTRIGKIMKDRLMAVWPGYKNTLKVCYEDHSDVQSKTSSAIQSRIII</sequence>
<evidence type="ECO:0000256" key="4">
    <source>
        <dbReference type="ARBA" id="ARBA00022884"/>
    </source>
</evidence>
<comment type="caution">
    <text evidence="7">The sequence shown here is derived from an EMBL/GenBank/DDBJ whole genome shotgun (WGS) entry which is preliminary data.</text>
</comment>
<evidence type="ECO:0000256" key="5">
    <source>
        <dbReference type="ARBA" id="ARBA00022917"/>
    </source>
</evidence>
<proteinExistence type="inferred from homology"/>
<dbReference type="SUPFAM" id="SSF55418">
    <property type="entry name" value="eIF4e-like"/>
    <property type="match status" value="1"/>
</dbReference>
<keyword evidence="2 6" id="KW-0396">Initiation factor</keyword>
<dbReference type="Gene3D" id="3.30.760.10">
    <property type="entry name" value="RNA Cap, Translation Initiation Factor Eif4e"/>
    <property type="match status" value="1"/>
</dbReference>
<protein>
    <submittedName>
        <fullName evidence="7">Eukaryotic initiation factor 4E domain-containing protein</fullName>
    </submittedName>
</protein>
<evidence type="ECO:0000256" key="1">
    <source>
        <dbReference type="ARBA" id="ARBA00009860"/>
    </source>
</evidence>
<keyword evidence="3" id="KW-0810">Translation regulation</keyword>
<dbReference type="GO" id="GO:0000340">
    <property type="term" value="F:RNA 7-methylguanosine cap binding"/>
    <property type="evidence" value="ECO:0007669"/>
    <property type="project" value="TreeGrafter"/>
</dbReference>
<reference evidence="7" key="1">
    <citation type="submission" date="2022-01" db="EMBL/GenBank/DDBJ databases">
        <title>Genome Sequence Resource for Two Populations of Ditylenchus destructor, the Migratory Endoparasitic Phytonematode.</title>
        <authorList>
            <person name="Zhang H."/>
            <person name="Lin R."/>
            <person name="Xie B."/>
        </authorList>
    </citation>
    <scope>NUCLEOTIDE SEQUENCE</scope>
    <source>
        <strain evidence="7">BazhouSP</strain>
    </source>
</reference>
<dbReference type="PANTHER" id="PTHR11960:SF8">
    <property type="entry name" value="EUKARYOTIC TRANSLATION INITIATION FACTOR 4E1-RELATED"/>
    <property type="match status" value="1"/>
</dbReference>
<keyword evidence="5 6" id="KW-0648">Protein biosynthesis</keyword>